<gene>
    <name evidence="2" type="ORF">DFP72DRAFT_1068018</name>
</gene>
<dbReference type="EMBL" id="JACGCI010000032">
    <property type="protein sequence ID" value="KAF6754867.1"/>
    <property type="molecule type" value="Genomic_DNA"/>
</dbReference>
<reference evidence="2 3" key="1">
    <citation type="submission" date="2020-07" db="EMBL/GenBank/DDBJ databases">
        <title>Comparative genomics of pyrophilous fungi reveals a link between fire events and developmental genes.</title>
        <authorList>
            <consortium name="DOE Joint Genome Institute"/>
            <person name="Steindorff A.S."/>
            <person name="Carver A."/>
            <person name="Calhoun S."/>
            <person name="Stillman K."/>
            <person name="Liu H."/>
            <person name="Lipzen A."/>
            <person name="Pangilinan J."/>
            <person name="Labutti K."/>
            <person name="Bruns T.D."/>
            <person name="Grigoriev I.V."/>
        </authorList>
    </citation>
    <scope>NUCLEOTIDE SEQUENCE [LARGE SCALE GENOMIC DNA]</scope>
    <source>
        <strain evidence="2 3">CBS 144469</strain>
    </source>
</reference>
<accession>A0A8H6HYW4</accession>
<feature type="compositionally biased region" description="Acidic residues" evidence="1">
    <location>
        <begin position="133"/>
        <end position="171"/>
    </location>
</feature>
<name>A0A8H6HYW4_9AGAR</name>
<evidence type="ECO:0000313" key="2">
    <source>
        <dbReference type="EMBL" id="KAF6754867.1"/>
    </source>
</evidence>
<dbReference type="OrthoDB" id="3365698at2759"/>
<dbReference type="Proteomes" id="UP000521943">
    <property type="component" value="Unassembled WGS sequence"/>
</dbReference>
<sequence length="171" mass="19320">MKPNNSPSVVEEATMKQDIASLDARPLAASPIERLPSETLGEIFDISARNYAGHIDKARVATFCLVCRPWREAAGLRHSLWGDVTIDRPEPLFDEVVAWLGRSGALSRTLRVDLINSVKGQFHYCSKHKPEFEELADSDPDDDEEEDEDEEEGEDEEEDEDEEEGEDEEED</sequence>
<evidence type="ECO:0008006" key="4">
    <source>
        <dbReference type="Google" id="ProtNLM"/>
    </source>
</evidence>
<protein>
    <recommendedName>
        <fullName evidence="4">F-box domain-containing protein</fullName>
    </recommendedName>
</protein>
<organism evidence="2 3">
    <name type="scientific">Ephemerocybe angulata</name>
    <dbReference type="NCBI Taxonomy" id="980116"/>
    <lineage>
        <taxon>Eukaryota</taxon>
        <taxon>Fungi</taxon>
        <taxon>Dikarya</taxon>
        <taxon>Basidiomycota</taxon>
        <taxon>Agaricomycotina</taxon>
        <taxon>Agaricomycetes</taxon>
        <taxon>Agaricomycetidae</taxon>
        <taxon>Agaricales</taxon>
        <taxon>Agaricineae</taxon>
        <taxon>Psathyrellaceae</taxon>
        <taxon>Ephemerocybe</taxon>
    </lineage>
</organism>
<proteinExistence type="predicted"/>
<dbReference type="AlphaFoldDB" id="A0A8H6HYW4"/>
<keyword evidence="3" id="KW-1185">Reference proteome</keyword>
<evidence type="ECO:0000256" key="1">
    <source>
        <dbReference type="SAM" id="MobiDB-lite"/>
    </source>
</evidence>
<evidence type="ECO:0000313" key="3">
    <source>
        <dbReference type="Proteomes" id="UP000521943"/>
    </source>
</evidence>
<comment type="caution">
    <text evidence="2">The sequence shown here is derived from an EMBL/GenBank/DDBJ whole genome shotgun (WGS) entry which is preliminary data.</text>
</comment>
<feature type="region of interest" description="Disordered" evidence="1">
    <location>
        <begin position="129"/>
        <end position="171"/>
    </location>
</feature>